<organism evidence="2 3">
    <name type="scientific">Pseudomonas putida</name>
    <name type="common">Arthrobacter siderocapsulatus</name>
    <dbReference type="NCBI Taxonomy" id="303"/>
    <lineage>
        <taxon>Bacteria</taxon>
        <taxon>Pseudomonadati</taxon>
        <taxon>Pseudomonadota</taxon>
        <taxon>Gammaproteobacteria</taxon>
        <taxon>Pseudomonadales</taxon>
        <taxon>Pseudomonadaceae</taxon>
        <taxon>Pseudomonas</taxon>
    </lineage>
</organism>
<proteinExistence type="predicted"/>
<evidence type="ECO:0000313" key="3">
    <source>
        <dbReference type="Proteomes" id="UP000076857"/>
    </source>
</evidence>
<dbReference type="AlphaFoldDB" id="A0AAP9MUH7"/>
<dbReference type="EMBL" id="CP050951">
    <property type="protein sequence ID" value="QJQ07854.1"/>
    <property type="molecule type" value="Genomic_DNA"/>
</dbReference>
<sequence>MLDSDVFAQASVLFVFVQHNLAKLLERGRLDGISIAEVIGIYDVLGGNGDAAIRQAAQVGRAAGTRAAATRRRQDRMRPQPPARNTLK</sequence>
<reference evidence="2 3" key="1">
    <citation type="submission" date="2016-04" db="EMBL/GenBank/DDBJ databases">
        <authorList>
            <person name="Qiu J."/>
        </authorList>
    </citation>
    <scope>NUCLEOTIDE SEQUENCE [LARGE SCALE GENOMIC DNA]</scope>
    <source>
        <strain evidence="2 3">JQ581</strain>
    </source>
</reference>
<dbReference type="Proteomes" id="UP000076857">
    <property type="component" value="Chromosome"/>
</dbReference>
<feature type="region of interest" description="Disordered" evidence="1">
    <location>
        <begin position="63"/>
        <end position="88"/>
    </location>
</feature>
<gene>
    <name evidence="2" type="ORF">A3L25_006035</name>
</gene>
<accession>A0AAP9MUH7</accession>
<reference evidence="2 3" key="2">
    <citation type="submission" date="2020-04" db="EMBL/GenBank/DDBJ databases">
        <title>Complete genome sequence of Pseudomonas putida strain JQ581.</title>
        <authorList>
            <person name="Mu Y."/>
        </authorList>
    </citation>
    <scope>NUCLEOTIDE SEQUENCE [LARGE SCALE GENOMIC DNA]</scope>
    <source>
        <strain evidence="2 3">JQ581</strain>
    </source>
</reference>
<evidence type="ECO:0000256" key="1">
    <source>
        <dbReference type="SAM" id="MobiDB-lite"/>
    </source>
</evidence>
<name>A0AAP9MUH7_PSEPU</name>
<evidence type="ECO:0000313" key="2">
    <source>
        <dbReference type="EMBL" id="QJQ07854.1"/>
    </source>
</evidence>
<protein>
    <submittedName>
        <fullName evidence="2">Uncharacterized protein</fullName>
    </submittedName>
</protein>